<evidence type="ECO:0000256" key="2">
    <source>
        <dbReference type="ARBA" id="ARBA00022737"/>
    </source>
</evidence>
<reference evidence="4" key="2">
    <citation type="submission" date="2021-08" db="EMBL/GenBank/DDBJ databases">
        <authorList>
            <person name="Gostincar C."/>
            <person name="Sun X."/>
            <person name="Song Z."/>
            <person name="Gunde-Cimerman N."/>
        </authorList>
    </citation>
    <scope>NUCLEOTIDE SEQUENCE</scope>
    <source>
        <strain evidence="4">EXF-8016</strain>
    </source>
</reference>
<dbReference type="InterPro" id="IPR001680">
    <property type="entry name" value="WD40_rpt"/>
</dbReference>
<dbReference type="PROSITE" id="PS50082">
    <property type="entry name" value="WD_REPEATS_2"/>
    <property type="match status" value="2"/>
</dbReference>
<dbReference type="AlphaFoldDB" id="A0A9P8GAU4"/>
<dbReference type="SUPFAM" id="SSF50978">
    <property type="entry name" value="WD40 repeat-like"/>
    <property type="match status" value="1"/>
</dbReference>
<dbReference type="PANTHER" id="PTHR44019:SF8">
    <property type="entry name" value="POC1 CENTRIOLAR PROTEIN HOMOLOG"/>
    <property type="match status" value="1"/>
</dbReference>
<dbReference type="InterPro" id="IPR015943">
    <property type="entry name" value="WD40/YVTN_repeat-like_dom_sf"/>
</dbReference>
<dbReference type="EMBL" id="JAHFYH010000065">
    <property type="protein sequence ID" value="KAH0216287.1"/>
    <property type="molecule type" value="Genomic_DNA"/>
</dbReference>
<feature type="repeat" description="WD" evidence="3">
    <location>
        <begin position="80"/>
        <end position="119"/>
    </location>
</feature>
<dbReference type="Proteomes" id="UP000767238">
    <property type="component" value="Unassembled WGS sequence"/>
</dbReference>
<dbReference type="InterPro" id="IPR036322">
    <property type="entry name" value="WD40_repeat_dom_sf"/>
</dbReference>
<dbReference type="Pfam" id="PF00400">
    <property type="entry name" value="WD40"/>
    <property type="match status" value="2"/>
</dbReference>
<dbReference type="Gene3D" id="2.130.10.10">
    <property type="entry name" value="YVTN repeat-like/Quinoprotein amine dehydrogenase"/>
    <property type="match status" value="1"/>
</dbReference>
<evidence type="ECO:0000256" key="1">
    <source>
        <dbReference type="ARBA" id="ARBA00022574"/>
    </source>
</evidence>
<sequence>MTVSATVHGVVFDSTRIAAGAEDGEVRVWDRASGTLLASLNNGFGIPAQIRARNGTLISTGKNGALTFWNKSWLGEDHTVLAHDSIIVALDMTDTDLFTGGMDGVVKKWDLQSGNLAQEMSTRYGNLHVIVVDQQVVIAVSTDDAHTALEIWSLASTAPDKRRATQLRDRLG</sequence>
<dbReference type="InterPro" id="IPR050505">
    <property type="entry name" value="WDR55/POC1"/>
</dbReference>
<keyword evidence="2" id="KW-0677">Repeat</keyword>
<dbReference type="PANTHER" id="PTHR44019">
    <property type="entry name" value="WD REPEAT-CONTAINING PROTEIN 55"/>
    <property type="match status" value="1"/>
</dbReference>
<comment type="caution">
    <text evidence="4">The sequence shown here is derived from an EMBL/GenBank/DDBJ whole genome shotgun (WGS) entry which is preliminary data.</text>
</comment>
<proteinExistence type="predicted"/>
<feature type="non-terminal residue" evidence="4">
    <location>
        <position position="1"/>
    </location>
</feature>
<reference evidence="4" key="1">
    <citation type="journal article" date="2021" name="J Fungi (Basel)">
        <title>Virulence traits and population genomics of the black yeast Aureobasidium melanogenum.</title>
        <authorList>
            <person name="Cernosa A."/>
            <person name="Sun X."/>
            <person name="Gostincar C."/>
            <person name="Fang C."/>
            <person name="Gunde-Cimerman N."/>
            <person name="Song Z."/>
        </authorList>
    </citation>
    <scope>NUCLEOTIDE SEQUENCE</scope>
    <source>
        <strain evidence="4">EXF-8016</strain>
    </source>
</reference>
<accession>A0A9P8GAU4</accession>
<dbReference type="OrthoDB" id="190105at2759"/>
<protein>
    <submittedName>
        <fullName evidence="4">WD40 repeat-like protein</fullName>
    </submittedName>
</protein>
<gene>
    <name evidence="4" type="ORF">KCV03_g7628</name>
</gene>
<evidence type="ECO:0000256" key="3">
    <source>
        <dbReference type="PROSITE-ProRule" id="PRU00221"/>
    </source>
</evidence>
<evidence type="ECO:0000313" key="4">
    <source>
        <dbReference type="EMBL" id="KAH0216287.1"/>
    </source>
</evidence>
<keyword evidence="1 3" id="KW-0853">WD repeat</keyword>
<name>A0A9P8GAU4_AURME</name>
<feature type="repeat" description="WD" evidence="3">
    <location>
        <begin position="13"/>
        <end position="39"/>
    </location>
</feature>
<evidence type="ECO:0000313" key="5">
    <source>
        <dbReference type="Proteomes" id="UP000767238"/>
    </source>
</evidence>
<organism evidence="4 5">
    <name type="scientific">Aureobasidium melanogenum</name>
    <name type="common">Aureobasidium pullulans var. melanogenum</name>
    <dbReference type="NCBI Taxonomy" id="46634"/>
    <lineage>
        <taxon>Eukaryota</taxon>
        <taxon>Fungi</taxon>
        <taxon>Dikarya</taxon>
        <taxon>Ascomycota</taxon>
        <taxon>Pezizomycotina</taxon>
        <taxon>Dothideomycetes</taxon>
        <taxon>Dothideomycetidae</taxon>
        <taxon>Dothideales</taxon>
        <taxon>Saccotheciaceae</taxon>
        <taxon>Aureobasidium</taxon>
    </lineage>
</organism>